<comment type="caution">
    <text evidence="1">The sequence shown here is derived from an EMBL/GenBank/DDBJ whole genome shotgun (WGS) entry which is preliminary data.</text>
</comment>
<accession>A0A9X2LNP1</accession>
<dbReference type="AlphaFoldDB" id="A0A9X2LNP1"/>
<sequence>MQRAVNDLGDRDKALRGWLREQKAAYLHLTDPVAAQQALAGALNDNSFVLRPVNGAVPIQLKAAAVQARAAAGFLAARYSDGTGLRLGVQALLEDVVWGEEERSDDAERAWQSLGEHLGLVSTRPEKQYGTGPDNLWALSATRQAVIELKTGCVTDTIAKKDMDQLGGSVRWLSGNNAEVEALPVMLHPSSVCDAKATPPPGVRVVTPAMFKKLKEAVTRYAAALASDPDRCTVVGSGRPVLPWPRAPGPGPWLQGLLCELVSSAKRAGTGSGCTEGFACLGPARPG</sequence>
<reference evidence="1" key="1">
    <citation type="submission" date="2022-06" db="EMBL/GenBank/DDBJ databases">
        <title>WGS of actinobacteria.</title>
        <authorList>
            <person name="Thawai C."/>
        </authorList>
    </citation>
    <scope>NUCLEOTIDE SEQUENCE</scope>
    <source>
        <strain evidence="1">AA8</strain>
    </source>
</reference>
<dbReference type="EMBL" id="JANIID010000047">
    <property type="protein sequence ID" value="MCQ8774578.1"/>
    <property type="molecule type" value="Genomic_DNA"/>
</dbReference>
<gene>
    <name evidence="1" type="ORF">NQU55_33180</name>
</gene>
<dbReference type="Proteomes" id="UP001142374">
    <property type="component" value="Unassembled WGS sequence"/>
</dbReference>
<name>A0A9X2LNP1_9ACTN</name>
<dbReference type="RefSeq" id="WP_240977066.1">
    <property type="nucleotide sequence ID" value="NZ_JAATER010000823.1"/>
</dbReference>
<protein>
    <submittedName>
        <fullName evidence="1">Uncharacterized protein</fullName>
    </submittedName>
</protein>
<evidence type="ECO:0000313" key="1">
    <source>
        <dbReference type="EMBL" id="MCQ8774578.1"/>
    </source>
</evidence>
<proteinExistence type="predicted"/>
<organism evidence="1 2">
    <name type="scientific">Streptomyces telluris</name>
    <dbReference type="NCBI Taxonomy" id="2720021"/>
    <lineage>
        <taxon>Bacteria</taxon>
        <taxon>Bacillati</taxon>
        <taxon>Actinomycetota</taxon>
        <taxon>Actinomycetes</taxon>
        <taxon>Kitasatosporales</taxon>
        <taxon>Streptomycetaceae</taxon>
        <taxon>Streptomyces</taxon>
    </lineage>
</organism>
<evidence type="ECO:0000313" key="2">
    <source>
        <dbReference type="Proteomes" id="UP001142374"/>
    </source>
</evidence>
<keyword evidence="2" id="KW-1185">Reference proteome</keyword>